<keyword evidence="2" id="KW-1185">Reference proteome</keyword>
<reference evidence="1 2" key="1">
    <citation type="submission" date="2024-10" db="EMBL/GenBank/DDBJ databases">
        <title>The Natural Products Discovery Center: Release of the First 8490 Sequenced Strains for Exploring Actinobacteria Biosynthetic Diversity.</title>
        <authorList>
            <person name="Kalkreuter E."/>
            <person name="Kautsar S.A."/>
            <person name="Yang D."/>
            <person name="Bader C.D."/>
            <person name="Teijaro C.N."/>
            <person name="Fluegel L."/>
            <person name="Davis C.M."/>
            <person name="Simpson J.R."/>
            <person name="Lauterbach L."/>
            <person name="Steele A.D."/>
            <person name="Gui C."/>
            <person name="Meng S."/>
            <person name="Li G."/>
            <person name="Viehrig K."/>
            <person name="Ye F."/>
            <person name="Su P."/>
            <person name="Kiefer A.F."/>
            <person name="Nichols A."/>
            <person name="Cepeda A.J."/>
            <person name="Yan W."/>
            <person name="Fan B."/>
            <person name="Jiang Y."/>
            <person name="Adhikari A."/>
            <person name="Zheng C.-J."/>
            <person name="Schuster L."/>
            <person name="Cowan T.M."/>
            <person name="Smanski M.J."/>
            <person name="Chevrette M.G."/>
            <person name="De Carvalho L.P.S."/>
            <person name="Shen B."/>
        </authorList>
    </citation>
    <scope>NUCLEOTIDE SEQUENCE [LARGE SCALE GENOMIC DNA]</scope>
    <source>
        <strain evidence="1 2">NPDC020979</strain>
    </source>
</reference>
<dbReference type="RefSeq" id="WP_397614214.1">
    <property type="nucleotide sequence ID" value="NZ_JBIRRB010000011.1"/>
</dbReference>
<comment type="caution">
    <text evidence="1">The sequence shown here is derived from an EMBL/GenBank/DDBJ whole genome shotgun (WGS) entry which is preliminary data.</text>
</comment>
<proteinExistence type="predicted"/>
<evidence type="ECO:0000313" key="2">
    <source>
        <dbReference type="Proteomes" id="UP001611162"/>
    </source>
</evidence>
<accession>A0ABW7TEF1</accession>
<sequence>MADGQGGPELLSFRELARRLVTEGVVEQISHQRVSQLSREDPNFPPVVPVGRSKAVDWRLAVPYFRTRVKRQGQRTDLKRGVESEG</sequence>
<evidence type="ECO:0000313" key="1">
    <source>
        <dbReference type="EMBL" id="MFI0914198.1"/>
    </source>
</evidence>
<dbReference type="Proteomes" id="UP001611162">
    <property type="component" value="Unassembled WGS sequence"/>
</dbReference>
<organism evidence="1 2">
    <name type="scientific">Streptomyces abikoensis</name>
    <dbReference type="NCBI Taxonomy" id="97398"/>
    <lineage>
        <taxon>Bacteria</taxon>
        <taxon>Bacillati</taxon>
        <taxon>Actinomycetota</taxon>
        <taxon>Actinomycetes</taxon>
        <taxon>Kitasatosporales</taxon>
        <taxon>Streptomycetaceae</taxon>
        <taxon>Streptomyces</taxon>
    </lineage>
</organism>
<name>A0ABW7TEF1_9ACTN</name>
<dbReference type="EMBL" id="JBIRRB010000011">
    <property type="protein sequence ID" value="MFI0914198.1"/>
    <property type="molecule type" value="Genomic_DNA"/>
</dbReference>
<protein>
    <submittedName>
        <fullName evidence="1">Uncharacterized protein</fullName>
    </submittedName>
</protein>
<gene>
    <name evidence="1" type="ORF">ACH4TF_27650</name>
</gene>